<evidence type="ECO:0000259" key="1">
    <source>
        <dbReference type="Pfam" id="PF01796"/>
    </source>
</evidence>
<feature type="domain" description="ChsH2 rubredoxin-like zinc ribbon" evidence="2">
    <location>
        <begin position="5"/>
        <end position="28"/>
    </location>
</feature>
<feature type="domain" description="ChsH2 C-terminal OB-fold" evidence="1">
    <location>
        <begin position="34"/>
        <end position="91"/>
    </location>
</feature>
<evidence type="ECO:0000313" key="4">
    <source>
        <dbReference type="Proteomes" id="UP001518989"/>
    </source>
</evidence>
<dbReference type="EMBL" id="JACTNG010000001">
    <property type="protein sequence ID" value="MBO1077712.1"/>
    <property type="molecule type" value="Genomic_DNA"/>
</dbReference>
<evidence type="ECO:0000259" key="2">
    <source>
        <dbReference type="Pfam" id="PF12172"/>
    </source>
</evidence>
<evidence type="ECO:0000313" key="3">
    <source>
        <dbReference type="EMBL" id="MBO1077712.1"/>
    </source>
</evidence>
<dbReference type="InterPro" id="IPR012340">
    <property type="entry name" value="NA-bd_OB-fold"/>
</dbReference>
<dbReference type="InterPro" id="IPR022002">
    <property type="entry name" value="ChsH2_Znr"/>
</dbReference>
<comment type="caution">
    <text evidence="3">The sequence shown here is derived from an EMBL/GenBank/DDBJ whole genome shotgun (WGS) entry which is preliminary data.</text>
</comment>
<dbReference type="SUPFAM" id="SSF50249">
    <property type="entry name" value="Nucleic acid-binding proteins"/>
    <property type="match status" value="1"/>
</dbReference>
<dbReference type="RefSeq" id="WP_207415119.1">
    <property type="nucleotide sequence ID" value="NZ_CP061177.1"/>
</dbReference>
<organism evidence="3 4">
    <name type="scientific">Roseomonas haemaphysalidis</name>
    <dbReference type="NCBI Taxonomy" id="2768162"/>
    <lineage>
        <taxon>Bacteria</taxon>
        <taxon>Pseudomonadati</taxon>
        <taxon>Pseudomonadota</taxon>
        <taxon>Alphaproteobacteria</taxon>
        <taxon>Acetobacterales</taxon>
        <taxon>Roseomonadaceae</taxon>
        <taxon>Roseomonas</taxon>
    </lineage>
</organism>
<gene>
    <name evidence="3" type="ORF">IAI61_01620</name>
</gene>
<accession>A0ABS3KJU9</accession>
<dbReference type="Proteomes" id="UP001518989">
    <property type="component" value="Unassembled WGS sequence"/>
</dbReference>
<dbReference type="PANTHER" id="PTHR34075">
    <property type="entry name" value="BLR3430 PROTEIN"/>
    <property type="match status" value="1"/>
</dbReference>
<protein>
    <submittedName>
        <fullName evidence="3">OB-fold domain-containing protein</fullName>
    </submittedName>
</protein>
<dbReference type="InterPro" id="IPR052513">
    <property type="entry name" value="Thioester_dehydratase-like"/>
</dbReference>
<dbReference type="Pfam" id="PF12172">
    <property type="entry name" value="zf-ChsH2"/>
    <property type="match status" value="1"/>
</dbReference>
<dbReference type="PANTHER" id="PTHR34075:SF5">
    <property type="entry name" value="BLR3430 PROTEIN"/>
    <property type="match status" value="1"/>
</dbReference>
<name>A0ABS3KJU9_9PROT</name>
<dbReference type="Pfam" id="PF01796">
    <property type="entry name" value="OB_ChsH2_C"/>
    <property type="match status" value="1"/>
</dbReference>
<sequence length="108" mass="10995">MAELRVCQDCGTAQGYPRPACHACGGRRIAAAALPLPAEVFSLTTVHRAPSAAFAARVPYTLALVQPAAGGLLLLSLQDTAGRPPAIGDRILIQAKGELLTAVPAPAA</sequence>
<reference evidence="3 4" key="1">
    <citation type="submission" date="2020-09" db="EMBL/GenBank/DDBJ databases">
        <title>Roseomonas.</title>
        <authorList>
            <person name="Zhu W."/>
        </authorList>
    </citation>
    <scope>NUCLEOTIDE SEQUENCE [LARGE SCALE GENOMIC DNA]</scope>
    <source>
        <strain evidence="3 4">573</strain>
    </source>
</reference>
<keyword evidence="4" id="KW-1185">Reference proteome</keyword>
<proteinExistence type="predicted"/>
<dbReference type="InterPro" id="IPR002878">
    <property type="entry name" value="ChsH2_C"/>
</dbReference>